<reference evidence="1 2" key="1">
    <citation type="submission" date="2019-03" db="EMBL/GenBank/DDBJ databases">
        <title>Single cell metagenomics reveals metabolic interactions within the superorganism composed of flagellate Streblomastix strix and complex community of Bacteroidetes bacteria on its surface.</title>
        <authorList>
            <person name="Treitli S.C."/>
            <person name="Kolisko M."/>
            <person name="Husnik F."/>
            <person name="Keeling P."/>
            <person name="Hampl V."/>
        </authorList>
    </citation>
    <scope>NUCLEOTIDE SEQUENCE [LARGE SCALE GENOMIC DNA]</scope>
    <source>
        <strain evidence="1">ST1C</strain>
    </source>
</reference>
<proteinExistence type="predicted"/>
<comment type="caution">
    <text evidence="1">The sequence shown here is derived from an EMBL/GenBank/DDBJ whole genome shotgun (WGS) entry which is preliminary data.</text>
</comment>
<dbReference type="AlphaFoldDB" id="A0A5J4R9I0"/>
<evidence type="ECO:0000313" key="2">
    <source>
        <dbReference type="Proteomes" id="UP000324800"/>
    </source>
</evidence>
<accession>A0A5J4R9I0</accession>
<protein>
    <submittedName>
        <fullName evidence="1">Uncharacterized protein</fullName>
    </submittedName>
</protein>
<dbReference type="Proteomes" id="UP000324800">
    <property type="component" value="Unassembled WGS sequence"/>
</dbReference>
<sequence length="138" mass="15277">MKLLLTKLGLEGVPIGSRQSMCWRTRLSIGLVNPLCQLLHNAVIVQLLMMRIDPELVGCSISFLFNLDKMGKGDNLLIYTICQEHLLLLRQISFTAGANVSVALSLLKSNIAVELSDLIRRLVLCSFLQTLAKAIIPM</sequence>
<name>A0A5J4R9I0_9EUKA</name>
<gene>
    <name evidence="1" type="ORF">EZS28_053552</name>
</gene>
<organism evidence="1 2">
    <name type="scientific">Streblomastix strix</name>
    <dbReference type="NCBI Taxonomy" id="222440"/>
    <lineage>
        <taxon>Eukaryota</taxon>
        <taxon>Metamonada</taxon>
        <taxon>Preaxostyla</taxon>
        <taxon>Oxymonadida</taxon>
        <taxon>Streblomastigidae</taxon>
        <taxon>Streblomastix</taxon>
    </lineage>
</organism>
<evidence type="ECO:0000313" key="1">
    <source>
        <dbReference type="EMBL" id="KAA6329984.1"/>
    </source>
</evidence>
<dbReference type="EMBL" id="SNRW01042942">
    <property type="protein sequence ID" value="KAA6329984.1"/>
    <property type="molecule type" value="Genomic_DNA"/>
</dbReference>